<accession>A0ABR3J1K0</accession>
<feature type="compositionally biased region" description="Polar residues" evidence="1">
    <location>
        <begin position="274"/>
        <end position="301"/>
    </location>
</feature>
<feature type="region of interest" description="Disordered" evidence="1">
    <location>
        <begin position="262"/>
        <end position="392"/>
    </location>
</feature>
<protein>
    <recommendedName>
        <fullName evidence="2">C2H2-type domain-containing protein</fullName>
    </recommendedName>
</protein>
<dbReference type="InterPro" id="IPR013087">
    <property type="entry name" value="Znf_C2H2_type"/>
</dbReference>
<feature type="compositionally biased region" description="Low complexity" evidence="1">
    <location>
        <begin position="342"/>
        <end position="362"/>
    </location>
</feature>
<evidence type="ECO:0000313" key="3">
    <source>
        <dbReference type="EMBL" id="KAL0949376.1"/>
    </source>
</evidence>
<feature type="domain" description="C2H2-type" evidence="2">
    <location>
        <begin position="23"/>
        <end position="46"/>
    </location>
</feature>
<evidence type="ECO:0000256" key="1">
    <source>
        <dbReference type="SAM" id="MobiDB-lite"/>
    </source>
</evidence>
<feature type="compositionally biased region" description="Low complexity" evidence="1">
    <location>
        <begin position="86"/>
        <end position="96"/>
    </location>
</feature>
<organism evidence="3 4">
    <name type="scientific">Hohenbuehelia grisea</name>
    <dbReference type="NCBI Taxonomy" id="104357"/>
    <lineage>
        <taxon>Eukaryota</taxon>
        <taxon>Fungi</taxon>
        <taxon>Dikarya</taxon>
        <taxon>Basidiomycota</taxon>
        <taxon>Agaricomycotina</taxon>
        <taxon>Agaricomycetes</taxon>
        <taxon>Agaricomycetidae</taxon>
        <taxon>Agaricales</taxon>
        <taxon>Pleurotineae</taxon>
        <taxon>Pleurotaceae</taxon>
        <taxon>Hohenbuehelia</taxon>
    </lineage>
</organism>
<gene>
    <name evidence="3" type="ORF">HGRIS_009445</name>
</gene>
<reference evidence="4" key="1">
    <citation type="submission" date="2024-06" db="EMBL/GenBank/DDBJ databases">
        <title>Multi-omics analyses provide insights into the biosynthesis of the anticancer antibiotic pleurotin in Hohenbuehelia grisea.</title>
        <authorList>
            <person name="Weaver J.A."/>
            <person name="Alberti F."/>
        </authorList>
    </citation>
    <scope>NUCLEOTIDE SEQUENCE [LARGE SCALE GENOMIC DNA]</scope>
    <source>
        <strain evidence="4">T-177</strain>
    </source>
</reference>
<dbReference type="Proteomes" id="UP001556367">
    <property type="component" value="Unassembled WGS sequence"/>
</dbReference>
<feature type="compositionally biased region" description="Polar residues" evidence="1">
    <location>
        <begin position="318"/>
        <end position="330"/>
    </location>
</feature>
<comment type="caution">
    <text evidence="3">The sequence shown here is derived from an EMBL/GenBank/DDBJ whole genome shotgun (WGS) entry which is preliminary data.</text>
</comment>
<evidence type="ECO:0000313" key="4">
    <source>
        <dbReference type="Proteomes" id="UP001556367"/>
    </source>
</evidence>
<dbReference type="EMBL" id="JASNQZ010000012">
    <property type="protein sequence ID" value="KAL0949376.1"/>
    <property type="molecule type" value="Genomic_DNA"/>
</dbReference>
<name>A0ABR3J1K0_9AGAR</name>
<sequence length="454" mass="48511">MPPSQASSSADASSSSQSEYHPCLWAWCHRPFHTAEALSLHVLTDHVRKESWVWKSELANLQRAEEGVGESWSVGALVHGSLGSTSTPELSTLTTTQKSVTHRSRVSCSPQPPAGSTIVETIHSPKSPSRLLSVPKTVGLPSTPSIARTKSPSCTPNNLHTPTFASLSSPAYDAGPSNPAIPSLDTLLSDAVEGRQSPWRISSPSAISSRHRFLHLSHGSGDSQNSFDAVEQQLTQGQDDDLDEQFLAPDPVVQTVSPAELTAASPSHGGDSAVQLTPNRSQHLSVPASSQASFSMDVQTPSPVPPRSTLKSAPSLPSIPTQNPPIQTWYQPPRPRRRDPSKTSGKSGSSSKSSSKDSTTSSKAKKTKPPPVQTWEPPFGTPLSPQPNGAQRNVLFDNSPLTPTLHHKIGAGLVSQDALCHDAEFDAWMGSPVIESPIELQTQPPYHTQNQTQI</sequence>
<feature type="region of interest" description="Disordered" evidence="1">
    <location>
        <begin position="86"/>
        <end position="178"/>
    </location>
</feature>
<keyword evidence="4" id="KW-1185">Reference proteome</keyword>
<evidence type="ECO:0000259" key="2">
    <source>
        <dbReference type="PROSITE" id="PS00028"/>
    </source>
</evidence>
<dbReference type="PROSITE" id="PS00028">
    <property type="entry name" value="ZINC_FINGER_C2H2_1"/>
    <property type="match status" value="1"/>
</dbReference>
<feature type="compositionally biased region" description="Polar residues" evidence="1">
    <location>
        <begin position="140"/>
        <end position="169"/>
    </location>
</feature>
<proteinExistence type="predicted"/>